<name>A0A2S1MK17_9VIRU</name>
<dbReference type="Proteomes" id="UP000290636">
    <property type="component" value="Segment"/>
</dbReference>
<dbReference type="KEGG" id="vg:41702109"/>
<dbReference type="GeneID" id="41702109"/>
<proteinExistence type="predicted"/>
<sequence length="317" mass="34380">MAPYERQPDATFWRNHGGATLWTADMSRRRRKYARGGANGFRYARRAFDYLKANIVPLLQKYWKPVSQYVAEYAARNGAAFAKTYKTQGISGLSGHIFQSLPVVLGDVLAAYMKQRQDTNKENERGGIFPLLAALPGILASAFTVAKPLLVAAATSAIPAIINASTAKSKRGSGTSINSARGPITTLHDITLAHALSQMSKDTRAKCIADYAGLKGWEKNLETHLRGGAHDPQALTTAQNILCLPNTGKLARGRNSTMGLLEPSEESAFPTCSSITCYKEPSARAPMRCRLTQVRERGGKGGRPGSRIVYCTGSVFK</sequence>
<dbReference type="RefSeq" id="YP_009552703.1">
    <property type="nucleotide sequence ID" value="NC_040625.1"/>
</dbReference>
<dbReference type="EMBL" id="MF946548">
    <property type="protein sequence ID" value="AWG87397.1"/>
    <property type="molecule type" value="Genomic_DNA"/>
</dbReference>
<protein>
    <submittedName>
        <fullName evidence="1">LO6</fullName>
    </submittedName>
</protein>
<organism evidence="1">
    <name type="scientific">Rhynchobatus djiddensis adomavirus 1</name>
    <dbReference type="NCBI Taxonomy" id="2175117"/>
    <lineage>
        <taxon>Viruses</taxon>
        <taxon>Adomaviruses</taxon>
    </lineage>
</organism>
<evidence type="ECO:0000313" key="1">
    <source>
        <dbReference type="EMBL" id="AWG87397.1"/>
    </source>
</evidence>
<accession>A0A2S1MK17</accession>
<reference evidence="1" key="1">
    <citation type="submission" date="2017-09" db="EMBL/GenBank/DDBJ databases">
        <title>First adomaviral infection in elasmobranch: viral epithelial cell cytokaryomegaly disease caused by a new DNA virus, with molecular evidence from viral loads and in situ hybridization.</title>
        <authorList>
            <person name="Dill J."/>
            <person name="Ng T.F.F."/>
            <person name="Delwart E."/>
            <person name="Buck C.B."/>
            <person name="Camus A."/>
        </authorList>
    </citation>
    <scope>NUCLEOTIDE SEQUENCE [LARGE SCALE GENOMIC DNA]</scope>
    <source>
        <strain evidence="1">UGA1</strain>
    </source>
</reference>